<dbReference type="Gene3D" id="1.10.260.40">
    <property type="entry name" value="lambda repressor-like DNA-binding domains"/>
    <property type="match status" value="1"/>
</dbReference>
<evidence type="ECO:0000313" key="3">
    <source>
        <dbReference type="Proteomes" id="UP000232638"/>
    </source>
</evidence>
<dbReference type="Pfam" id="PF01381">
    <property type="entry name" value="HTH_3"/>
    <property type="match status" value="1"/>
</dbReference>
<keyword evidence="3" id="KW-1185">Reference proteome</keyword>
<dbReference type="KEGG" id="tsy:THSYN_26885"/>
<dbReference type="SMART" id="SM00530">
    <property type="entry name" value="HTH_XRE"/>
    <property type="match status" value="1"/>
</dbReference>
<dbReference type="InterPro" id="IPR010982">
    <property type="entry name" value="Lambda_DNA-bd_dom_sf"/>
</dbReference>
<dbReference type="Proteomes" id="UP000232638">
    <property type="component" value="Chromosome"/>
</dbReference>
<evidence type="ECO:0000259" key="1">
    <source>
        <dbReference type="PROSITE" id="PS50943"/>
    </source>
</evidence>
<proteinExistence type="predicted"/>
<dbReference type="OrthoDB" id="9799384at2"/>
<dbReference type="PROSITE" id="PS50943">
    <property type="entry name" value="HTH_CROC1"/>
    <property type="match status" value="1"/>
</dbReference>
<dbReference type="AlphaFoldDB" id="A0A2K8UHK6"/>
<protein>
    <submittedName>
        <fullName evidence="2">XRE family transcriptional regulator</fullName>
    </submittedName>
</protein>
<feature type="domain" description="HTH cro/C1-type" evidence="1">
    <location>
        <begin position="44"/>
        <end position="96"/>
    </location>
</feature>
<reference evidence="2 3" key="1">
    <citation type="submission" date="2017-03" db="EMBL/GenBank/DDBJ databases">
        <title>Complete genome sequence of Candidatus 'Thiodictyon syntrophicum' sp. nov. strain Cad16T, a photolithoautotroph purple sulfur bacterium isolated from an alpine meromictic lake.</title>
        <authorList>
            <person name="Luedin S.M."/>
            <person name="Pothier J.F."/>
            <person name="Danza F."/>
            <person name="Storelli N."/>
            <person name="Wittwer M."/>
            <person name="Tonolla M."/>
        </authorList>
    </citation>
    <scope>NUCLEOTIDE SEQUENCE [LARGE SCALE GENOMIC DNA]</scope>
    <source>
        <strain evidence="2 3">Cad16T</strain>
    </source>
</reference>
<evidence type="ECO:0000313" key="2">
    <source>
        <dbReference type="EMBL" id="AUB84969.1"/>
    </source>
</evidence>
<organism evidence="2 3">
    <name type="scientific">Candidatus Thiodictyon syntrophicum</name>
    <dbReference type="NCBI Taxonomy" id="1166950"/>
    <lineage>
        <taxon>Bacteria</taxon>
        <taxon>Pseudomonadati</taxon>
        <taxon>Pseudomonadota</taxon>
        <taxon>Gammaproteobacteria</taxon>
        <taxon>Chromatiales</taxon>
        <taxon>Chromatiaceae</taxon>
        <taxon>Thiodictyon</taxon>
    </lineage>
</organism>
<dbReference type="InterPro" id="IPR001387">
    <property type="entry name" value="Cro/C1-type_HTH"/>
</dbReference>
<gene>
    <name evidence="2" type="ORF">THSYN_26885</name>
</gene>
<dbReference type="CDD" id="cd00093">
    <property type="entry name" value="HTH_XRE"/>
    <property type="match status" value="1"/>
</dbReference>
<dbReference type="SUPFAM" id="SSF47413">
    <property type="entry name" value="lambda repressor-like DNA-binding domains"/>
    <property type="match status" value="1"/>
</dbReference>
<dbReference type="EMBL" id="CP020370">
    <property type="protein sequence ID" value="AUB84969.1"/>
    <property type="molecule type" value="Genomic_DNA"/>
</dbReference>
<accession>A0A2K8UHK6</accession>
<name>A0A2K8UHK6_9GAMM</name>
<dbReference type="GO" id="GO:0003677">
    <property type="term" value="F:DNA binding"/>
    <property type="evidence" value="ECO:0007669"/>
    <property type="project" value="InterPro"/>
</dbReference>
<sequence length="104" mass="11271">MPLEQIAQAIEADAGEPLPGLRESLAEMAADERGRTYTREQLALRAARTALGLSQPAFARLLQTPVGTVRDWEQGRFPPPGSALLVARLAVEHPEILRPYAAAD</sequence>